<dbReference type="CDD" id="cd02662">
    <property type="entry name" value="Peptidase_C19F"/>
    <property type="match status" value="1"/>
</dbReference>
<dbReference type="InterPro" id="IPR018200">
    <property type="entry name" value="USP_CS"/>
</dbReference>
<organism evidence="10 11">
    <name type="scientific">Cordylochernes scorpioides</name>
    <dbReference type="NCBI Taxonomy" id="51811"/>
    <lineage>
        <taxon>Eukaryota</taxon>
        <taxon>Metazoa</taxon>
        <taxon>Ecdysozoa</taxon>
        <taxon>Arthropoda</taxon>
        <taxon>Chelicerata</taxon>
        <taxon>Arachnida</taxon>
        <taxon>Pseudoscorpiones</taxon>
        <taxon>Cheliferoidea</taxon>
        <taxon>Chernetidae</taxon>
        <taxon>Cordylochernes</taxon>
    </lineage>
</organism>
<name>A0ABY6LG80_9ARAC</name>
<evidence type="ECO:0000313" key="11">
    <source>
        <dbReference type="Proteomes" id="UP001235939"/>
    </source>
</evidence>
<proteinExistence type="inferred from homology"/>
<keyword evidence="11" id="KW-1185">Reference proteome</keyword>
<evidence type="ECO:0000256" key="4">
    <source>
        <dbReference type="ARBA" id="ARBA00022786"/>
    </source>
</evidence>
<evidence type="ECO:0000256" key="6">
    <source>
        <dbReference type="ARBA" id="ARBA00022807"/>
    </source>
</evidence>
<dbReference type="InterPro" id="IPR050164">
    <property type="entry name" value="Peptidase_C19"/>
</dbReference>
<dbReference type="PANTHER" id="PTHR24006">
    <property type="entry name" value="UBIQUITIN CARBOXYL-TERMINAL HYDROLASE"/>
    <property type="match status" value="1"/>
</dbReference>
<evidence type="ECO:0000256" key="7">
    <source>
        <dbReference type="RuleBase" id="RU366025"/>
    </source>
</evidence>
<evidence type="ECO:0000256" key="1">
    <source>
        <dbReference type="ARBA" id="ARBA00000707"/>
    </source>
</evidence>
<dbReference type="EMBL" id="CP092879">
    <property type="protein sequence ID" value="UYV79432.1"/>
    <property type="molecule type" value="Genomic_DNA"/>
</dbReference>
<reference evidence="10 11" key="1">
    <citation type="submission" date="2022-01" db="EMBL/GenBank/DDBJ databases">
        <title>A chromosomal length assembly of Cordylochernes scorpioides.</title>
        <authorList>
            <person name="Zeh D."/>
            <person name="Zeh J."/>
        </authorList>
    </citation>
    <scope>NUCLEOTIDE SEQUENCE [LARGE SCALE GENOMIC DNA]</scope>
    <source>
        <strain evidence="10">IN4F17</strain>
        <tissue evidence="10">Whole Body</tissue>
    </source>
</reference>
<dbReference type="PROSITE" id="PS00972">
    <property type="entry name" value="USP_1"/>
    <property type="match status" value="1"/>
</dbReference>
<dbReference type="EC" id="3.4.19.12" evidence="7"/>
<keyword evidence="6 7" id="KW-0788">Thiol protease</keyword>
<evidence type="ECO:0000256" key="2">
    <source>
        <dbReference type="ARBA" id="ARBA00009085"/>
    </source>
</evidence>
<feature type="domain" description="USP" evidence="9">
    <location>
        <begin position="21"/>
        <end position="541"/>
    </location>
</feature>
<dbReference type="InterPro" id="IPR028889">
    <property type="entry name" value="USP"/>
</dbReference>
<keyword evidence="4 7" id="KW-0833">Ubl conjugation pathway</keyword>
<sequence length="562" mass="63162">MVRVHMVQAMIIMCCWTGWVAGLENPGNTCFLNAVLQSLAACRSWVIWLERCQHSYHVNNNSSLFGALHNTITALNEPEISRGCCSPQLVITALRANRWVITNEEQILFFKDASEERSCSLKTLVRRGNCSVFTFLAFFSFSALDQVLFFKDANEKLVTVQFSPFWYSSVSPLLTRSCSLMTPMKKAGNSSVSPFWYSSVSLDQILFFNDTNEKQILFFNDTNEKQDAHELYHVLTSTLEEEETRAKKVILSFSDLASLEKPDVSPVRAIVGRGGMEVPSAVQLGGFSSPTRGLMANQLRCQMCGYHYPVCYDTFDSVSLVLPSAHPTLHDCLRKFISPEVVLDGVCEKCSGAATKTTFIKQLTFGKVSRTQKRAFFFSLLSLVQAMIIMLPECLCFHLQRTIWLPNMPVKKFEHVSFPEFLDMDSYLYCRQQSLARSAATFPWARLIGGTYLDLRLPLGSLYQIQPTGSNGLGESSKSHLYQLQAVVVHIGDMYSGHFITYRRSPYNSTDWFCTSDAAVRRVTISEVLGSTAFMLFYEAYPSTSPSTVLTTQLPSSWAASI</sequence>
<dbReference type="SUPFAM" id="SSF54001">
    <property type="entry name" value="Cysteine proteinases"/>
    <property type="match status" value="1"/>
</dbReference>
<comment type="catalytic activity">
    <reaction evidence="1 7">
        <text>Thiol-dependent hydrolysis of ester, thioester, amide, peptide and isopeptide bonds formed by the C-terminal Gly of ubiquitin (a 76-residue protein attached to proteins as an intracellular targeting signal).</text>
        <dbReference type="EC" id="3.4.19.12"/>
    </reaction>
</comment>
<evidence type="ECO:0000259" key="9">
    <source>
        <dbReference type="PROSITE" id="PS50235"/>
    </source>
</evidence>
<accession>A0ABY6LG80</accession>
<gene>
    <name evidence="10" type="ORF">LAZ67_17002593</name>
</gene>
<dbReference type="Gene3D" id="3.90.70.10">
    <property type="entry name" value="Cysteine proteinases"/>
    <property type="match status" value="2"/>
</dbReference>
<evidence type="ECO:0000313" key="10">
    <source>
        <dbReference type="EMBL" id="UYV79432.1"/>
    </source>
</evidence>
<dbReference type="Pfam" id="PF00443">
    <property type="entry name" value="UCH"/>
    <property type="match status" value="1"/>
</dbReference>
<keyword evidence="5 7" id="KW-0378">Hydrolase</keyword>
<dbReference type="InterPro" id="IPR038765">
    <property type="entry name" value="Papain-like_cys_pep_sf"/>
</dbReference>
<protein>
    <recommendedName>
        <fullName evidence="7">Ubiquitin carboxyl-terminal hydrolase</fullName>
        <ecNumber evidence="7">3.4.19.12</ecNumber>
    </recommendedName>
</protein>
<dbReference type="PROSITE" id="PS50235">
    <property type="entry name" value="USP_3"/>
    <property type="match status" value="1"/>
</dbReference>
<evidence type="ECO:0000256" key="8">
    <source>
        <dbReference type="SAM" id="SignalP"/>
    </source>
</evidence>
<evidence type="ECO:0000256" key="5">
    <source>
        <dbReference type="ARBA" id="ARBA00022801"/>
    </source>
</evidence>
<dbReference type="PROSITE" id="PS00973">
    <property type="entry name" value="USP_2"/>
    <property type="match status" value="1"/>
</dbReference>
<keyword evidence="3 7" id="KW-0645">Protease</keyword>
<keyword evidence="8" id="KW-0732">Signal</keyword>
<comment type="similarity">
    <text evidence="2 7">Belongs to the peptidase C19 family.</text>
</comment>
<dbReference type="InterPro" id="IPR001394">
    <property type="entry name" value="Peptidase_C19_UCH"/>
</dbReference>
<feature type="chain" id="PRO_5046015264" description="Ubiquitin carboxyl-terminal hydrolase" evidence="8">
    <location>
        <begin position="23"/>
        <end position="562"/>
    </location>
</feature>
<dbReference type="Proteomes" id="UP001235939">
    <property type="component" value="Chromosome 17"/>
</dbReference>
<evidence type="ECO:0000256" key="3">
    <source>
        <dbReference type="ARBA" id="ARBA00022670"/>
    </source>
</evidence>
<dbReference type="PANTHER" id="PTHR24006:SF888">
    <property type="entry name" value="UBIQUITIN CARBOXYL-TERMINAL HYDROLASE 30"/>
    <property type="match status" value="1"/>
</dbReference>
<feature type="signal peptide" evidence="8">
    <location>
        <begin position="1"/>
        <end position="22"/>
    </location>
</feature>